<keyword evidence="4 6" id="KW-0472">Membrane</keyword>
<evidence type="ECO:0000256" key="5">
    <source>
        <dbReference type="SAM" id="MobiDB-lite"/>
    </source>
</evidence>
<dbReference type="GO" id="GO:0016020">
    <property type="term" value="C:membrane"/>
    <property type="evidence" value="ECO:0007669"/>
    <property type="project" value="UniProtKB-SubCell"/>
</dbReference>
<dbReference type="AlphaFoldDB" id="A0AAN7H9Y1"/>
<dbReference type="SUPFAM" id="SSF103473">
    <property type="entry name" value="MFS general substrate transporter"/>
    <property type="match status" value="1"/>
</dbReference>
<feature type="transmembrane region" description="Helical" evidence="6">
    <location>
        <begin position="330"/>
        <end position="350"/>
    </location>
</feature>
<protein>
    <submittedName>
        <fullName evidence="7">Major facilitator superfamily domain-containing protein</fullName>
    </submittedName>
</protein>
<feature type="transmembrane region" description="Helical" evidence="6">
    <location>
        <begin position="182"/>
        <end position="202"/>
    </location>
</feature>
<reference evidence="7" key="1">
    <citation type="journal article" date="2023" name="Mol. Phylogenet. Evol.">
        <title>Genome-scale phylogeny and comparative genomics of the fungal order Sordariales.</title>
        <authorList>
            <person name="Hensen N."/>
            <person name="Bonometti L."/>
            <person name="Westerberg I."/>
            <person name="Brannstrom I.O."/>
            <person name="Guillou S."/>
            <person name="Cros-Aarteil S."/>
            <person name="Calhoun S."/>
            <person name="Haridas S."/>
            <person name="Kuo A."/>
            <person name="Mondo S."/>
            <person name="Pangilinan J."/>
            <person name="Riley R."/>
            <person name="LaButti K."/>
            <person name="Andreopoulos B."/>
            <person name="Lipzen A."/>
            <person name="Chen C."/>
            <person name="Yan M."/>
            <person name="Daum C."/>
            <person name="Ng V."/>
            <person name="Clum A."/>
            <person name="Steindorff A."/>
            <person name="Ohm R.A."/>
            <person name="Martin F."/>
            <person name="Silar P."/>
            <person name="Natvig D.O."/>
            <person name="Lalanne C."/>
            <person name="Gautier V."/>
            <person name="Ament-Velasquez S.L."/>
            <person name="Kruys A."/>
            <person name="Hutchinson M.I."/>
            <person name="Powell A.J."/>
            <person name="Barry K."/>
            <person name="Miller A.N."/>
            <person name="Grigoriev I.V."/>
            <person name="Debuchy R."/>
            <person name="Gladieux P."/>
            <person name="Hiltunen Thoren M."/>
            <person name="Johannesson H."/>
        </authorList>
    </citation>
    <scope>NUCLEOTIDE SEQUENCE</scope>
    <source>
        <strain evidence="7">CBS 532.94</strain>
    </source>
</reference>
<name>A0AAN7H9Y1_9PEZI</name>
<dbReference type="Proteomes" id="UP001303760">
    <property type="component" value="Unassembled WGS sequence"/>
</dbReference>
<evidence type="ECO:0000256" key="1">
    <source>
        <dbReference type="ARBA" id="ARBA00004141"/>
    </source>
</evidence>
<feature type="transmembrane region" description="Helical" evidence="6">
    <location>
        <begin position="148"/>
        <end position="170"/>
    </location>
</feature>
<dbReference type="PANTHER" id="PTHR23507">
    <property type="entry name" value="ZGC:174356"/>
    <property type="match status" value="1"/>
</dbReference>
<evidence type="ECO:0000256" key="3">
    <source>
        <dbReference type="ARBA" id="ARBA00022989"/>
    </source>
</evidence>
<dbReference type="InterPro" id="IPR036259">
    <property type="entry name" value="MFS_trans_sf"/>
</dbReference>
<feature type="region of interest" description="Disordered" evidence="5">
    <location>
        <begin position="1"/>
        <end position="21"/>
    </location>
</feature>
<feature type="transmembrane region" description="Helical" evidence="6">
    <location>
        <begin position="414"/>
        <end position="431"/>
    </location>
</feature>
<feature type="transmembrane region" description="Helical" evidence="6">
    <location>
        <begin position="386"/>
        <end position="408"/>
    </location>
</feature>
<dbReference type="PANTHER" id="PTHR23507:SF8">
    <property type="entry name" value="MFS GENERAL SUBSTRATE TRANSPORTER"/>
    <property type="match status" value="1"/>
</dbReference>
<keyword evidence="3 6" id="KW-1133">Transmembrane helix</keyword>
<comment type="caution">
    <text evidence="7">The sequence shown here is derived from an EMBL/GenBank/DDBJ whole genome shotgun (WGS) entry which is preliminary data.</text>
</comment>
<dbReference type="EMBL" id="MU860156">
    <property type="protein sequence ID" value="KAK4237092.1"/>
    <property type="molecule type" value="Genomic_DNA"/>
</dbReference>
<evidence type="ECO:0000256" key="4">
    <source>
        <dbReference type="ARBA" id="ARBA00023136"/>
    </source>
</evidence>
<reference evidence="7" key="2">
    <citation type="submission" date="2023-05" db="EMBL/GenBank/DDBJ databases">
        <authorList>
            <consortium name="Lawrence Berkeley National Laboratory"/>
            <person name="Steindorff A."/>
            <person name="Hensen N."/>
            <person name="Bonometti L."/>
            <person name="Westerberg I."/>
            <person name="Brannstrom I.O."/>
            <person name="Guillou S."/>
            <person name="Cros-Aarteil S."/>
            <person name="Calhoun S."/>
            <person name="Haridas S."/>
            <person name="Kuo A."/>
            <person name="Mondo S."/>
            <person name="Pangilinan J."/>
            <person name="Riley R."/>
            <person name="Labutti K."/>
            <person name="Andreopoulos B."/>
            <person name="Lipzen A."/>
            <person name="Chen C."/>
            <person name="Yanf M."/>
            <person name="Daum C."/>
            <person name="Ng V."/>
            <person name="Clum A."/>
            <person name="Ohm R."/>
            <person name="Martin F."/>
            <person name="Silar P."/>
            <person name="Natvig D."/>
            <person name="Lalanne C."/>
            <person name="Gautier V."/>
            <person name="Ament-Velasquez S.L."/>
            <person name="Kruys A."/>
            <person name="Hutchinson M.I."/>
            <person name="Powell A.J."/>
            <person name="Barry K."/>
            <person name="Miller A.N."/>
            <person name="Grigoriev I.V."/>
            <person name="Debuchy R."/>
            <person name="Gladieux P."/>
            <person name="Thoren M.H."/>
            <person name="Johannesson H."/>
        </authorList>
    </citation>
    <scope>NUCLEOTIDE SEQUENCE</scope>
    <source>
        <strain evidence="7">CBS 532.94</strain>
    </source>
</reference>
<keyword evidence="2 6" id="KW-0812">Transmembrane</keyword>
<feature type="transmembrane region" description="Helical" evidence="6">
    <location>
        <begin position="452"/>
        <end position="475"/>
    </location>
</feature>
<feature type="transmembrane region" description="Helical" evidence="6">
    <location>
        <begin position="24"/>
        <end position="42"/>
    </location>
</feature>
<comment type="subcellular location">
    <subcellularLocation>
        <location evidence="1">Membrane</location>
        <topology evidence="1">Multi-pass membrane protein</topology>
    </subcellularLocation>
</comment>
<evidence type="ECO:0000256" key="6">
    <source>
        <dbReference type="SAM" id="Phobius"/>
    </source>
</evidence>
<accession>A0AAN7H9Y1</accession>
<evidence type="ECO:0000313" key="7">
    <source>
        <dbReference type="EMBL" id="KAK4237092.1"/>
    </source>
</evidence>
<evidence type="ECO:0000313" key="8">
    <source>
        <dbReference type="Proteomes" id="UP001303760"/>
    </source>
</evidence>
<proteinExistence type="predicted"/>
<sequence length="509" mass="55818">MPHERRHSPHSQKNPSPPSARRRAIRPVLLLVALVNLAWSLYQLPVSRIVESRLCRDHYAVHDPSALRPDGTVPEELCKVDGVQQRLGRIQGIMETLWVAGDFLMTIPLVSLADHYGHQFVLCLNLFPRVFLLCWTFLVGYFDRALPLNAILAGPVFSFLGGDCVFNSIVYSLVSELTDDHVLRATFFGYVNAVTSIFSLQLGPALASAAMNTLLWLPLWVGMALLILGIPVISALLPRPRASHRKRPSFNEEADAAAPLIPPSSPQPLRNSVISKTKSRFHTALAILTNPSRNFVLLLAVFFLAALASSDTKLLPLYISKRYTWKFSSVGYLLSIKALFNFFLLSFIIPRFLRWREMHRVTTTGSSSLPESEPEPVHADRENISLAHTSLVCSVLGALAIAISPTIWTLAPSLLLYAMGIALPMFTYSLLKSPSMGLKEEEGQGPDTGMHLFSVVMLVRTVGTLLGAVVMPSLWVMGVGIGGSALGLPYAASAVCYGLAGGLVRRMEP</sequence>
<evidence type="ECO:0000256" key="2">
    <source>
        <dbReference type="ARBA" id="ARBA00022692"/>
    </source>
</evidence>
<gene>
    <name evidence="7" type="ORF">C8A03DRAFT_16324</name>
</gene>
<organism evidence="7 8">
    <name type="scientific">Achaetomium macrosporum</name>
    <dbReference type="NCBI Taxonomy" id="79813"/>
    <lineage>
        <taxon>Eukaryota</taxon>
        <taxon>Fungi</taxon>
        <taxon>Dikarya</taxon>
        <taxon>Ascomycota</taxon>
        <taxon>Pezizomycotina</taxon>
        <taxon>Sordariomycetes</taxon>
        <taxon>Sordariomycetidae</taxon>
        <taxon>Sordariales</taxon>
        <taxon>Chaetomiaceae</taxon>
        <taxon>Achaetomium</taxon>
    </lineage>
</organism>
<dbReference type="GO" id="GO:0022857">
    <property type="term" value="F:transmembrane transporter activity"/>
    <property type="evidence" value="ECO:0007669"/>
    <property type="project" value="TreeGrafter"/>
</dbReference>
<feature type="compositionally biased region" description="Basic residues" evidence="5">
    <location>
        <begin position="1"/>
        <end position="10"/>
    </location>
</feature>
<feature type="transmembrane region" description="Helical" evidence="6">
    <location>
        <begin position="481"/>
        <end position="504"/>
    </location>
</feature>
<feature type="transmembrane region" description="Helical" evidence="6">
    <location>
        <begin position="96"/>
        <end position="113"/>
    </location>
</feature>
<dbReference type="Gene3D" id="1.20.1250.20">
    <property type="entry name" value="MFS general substrate transporter like domains"/>
    <property type="match status" value="1"/>
</dbReference>
<feature type="transmembrane region" description="Helical" evidence="6">
    <location>
        <begin position="214"/>
        <end position="237"/>
    </location>
</feature>
<feature type="transmembrane region" description="Helical" evidence="6">
    <location>
        <begin position="120"/>
        <end position="142"/>
    </location>
</feature>
<keyword evidence="8" id="KW-1185">Reference proteome</keyword>
<feature type="transmembrane region" description="Helical" evidence="6">
    <location>
        <begin position="294"/>
        <end position="310"/>
    </location>
</feature>